<keyword evidence="2" id="KW-0238">DNA-binding</keyword>
<dbReference type="GO" id="GO:0009307">
    <property type="term" value="P:DNA restriction-modification system"/>
    <property type="evidence" value="ECO:0007669"/>
    <property type="project" value="UniProtKB-KW"/>
</dbReference>
<dbReference type="EMBL" id="RBXL01000002">
    <property type="protein sequence ID" value="RKT37854.1"/>
    <property type="molecule type" value="Genomic_DNA"/>
</dbReference>
<dbReference type="OrthoDB" id="398435at2"/>
<dbReference type="GO" id="GO:0003677">
    <property type="term" value="F:DNA binding"/>
    <property type="evidence" value="ECO:0007669"/>
    <property type="project" value="UniProtKB-KW"/>
</dbReference>
<dbReference type="CDD" id="cd16961">
    <property type="entry name" value="RMtype1_S_TRD-CR_like"/>
    <property type="match status" value="1"/>
</dbReference>
<proteinExistence type="predicted"/>
<organism evidence="3 4">
    <name type="scientific">Thiocapsa rosea</name>
    <dbReference type="NCBI Taxonomy" id="69360"/>
    <lineage>
        <taxon>Bacteria</taxon>
        <taxon>Pseudomonadati</taxon>
        <taxon>Pseudomonadota</taxon>
        <taxon>Gammaproteobacteria</taxon>
        <taxon>Chromatiales</taxon>
        <taxon>Chromatiaceae</taxon>
        <taxon>Thiocapsa</taxon>
    </lineage>
</organism>
<dbReference type="PANTHER" id="PTHR30408">
    <property type="entry name" value="TYPE-1 RESTRICTION ENZYME ECOKI SPECIFICITY PROTEIN"/>
    <property type="match status" value="1"/>
</dbReference>
<evidence type="ECO:0000313" key="4">
    <source>
        <dbReference type="Proteomes" id="UP000274556"/>
    </source>
</evidence>
<evidence type="ECO:0000313" key="3">
    <source>
        <dbReference type="EMBL" id="RKT37854.1"/>
    </source>
</evidence>
<evidence type="ECO:0008006" key="5">
    <source>
        <dbReference type="Google" id="ProtNLM"/>
    </source>
</evidence>
<dbReference type="InterPro" id="IPR044946">
    <property type="entry name" value="Restrct_endonuc_typeI_TRD_sf"/>
</dbReference>
<keyword evidence="1" id="KW-0680">Restriction system</keyword>
<dbReference type="Proteomes" id="UP000274556">
    <property type="component" value="Unassembled WGS sequence"/>
</dbReference>
<sequence length="200" mass="21824">MTSKQISIGEVASVLPGYALKGSVEPDPDGRYQLIQGKHLTPGEPYRYREVDRLRISPARSADRYRVGPGDVLIASRGTANYAVTIAAVPEPTIAPATFYILRPGPAVAPDYLAWVLEQPSVQAQIAQVRTGAATPILQREDFAAACIPLPPLADQRHIAHVAALMQRERKLLRRLDAATVRYHEAIGRALLGERPKAHP</sequence>
<accession>A0A495UKM3</accession>
<evidence type="ECO:0000256" key="2">
    <source>
        <dbReference type="ARBA" id="ARBA00023125"/>
    </source>
</evidence>
<dbReference type="InterPro" id="IPR052021">
    <property type="entry name" value="Type-I_RS_S_subunit"/>
</dbReference>
<evidence type="ECO:0000256" key="1">
    <source>
        <dbReference type="ARBA" id="ARBA00022747"/>
    </source>
</evidence>
<dbReference type="RefSeq" id="WP_120800154.1">
    <property type="nucleotide sequence ID" value="NZ_RBXL01000002.1"/>
</dbReference>
<reference evidence="3 4" key="1">
    <citation type="submission" date="2018-10" db="EMBL/GenBank/DDBJ databases">
        <title>Genomic Encyclopedia of Archaeal and Bacterial Type Strains, Phase II (KMG-II): from individual species to whole genera.</title>
        <authorList>
            <person name="Goeker M."/>
        </authorList>
    </citation>
    <scope>NUCLEOTIDE SEQUENCE [LARGE SCALE GENOMIC DNA]</scope>
    <source>
        <strain evidence="3 4">DSM 235</strain>
    </source>
</reference>
<name>A0A495UKM3_9GAMM</name>
<dbReference type="AlphaFoldDB" id="A0A495UKM3"/>
<protein>
    <recommendedName>
        <fullName evidence="5">Type I restriction modification DNA specificity protein</fullName>
    </recommendedName>
</protein>
<gene>
    <name evidence="3" type="ORF">BDD21_5364</name>
</gene>
<comment type="caution">
    <text evidence="3">The sequence shown here is derived from an EMBL/GenBank/DDBJ whole genome shotgun (WGS) entry which is preliminary data.</text>
</comment>
<keyword evidence="4" id="KW-1185">Reference proteome</keyword>
<dbReference type="PANTHER" id="PTHR30408:SF12">
    <property type="entry name" value="TYPE I RESTRICTION ENZYME MJAVIII SPECIFICITY SUBUNIT"/>
    <property type="match status" value="1"/>
</dbReference>
<dbReference type="Gene3D" id="3.90.220.20">
    <property type="entry name" value="DNA methylase specificity domains"/>
    <property type="match status" value="2"/>
</dbReference>
<dbReference type="SUPFAM" id="SSF116734">
    <property type="entry name" value="DNA methylase specificity domain"/>
    <property type="match status" value="1"/>
</dbReference>